<sequence length="50" mass="5507">MDGGDWGKEKLALLLIIVLAILAITSLLMAFVYYSHIRLQSFPSVGALKE</sequence>
<dbReference type="EMBL" id="JADCNM010000003">
    <property type="protein sequence ID" value="KAG0491062.1"/>
    <property type="molecule type" value="Genomic_DNA"/>
</dbReference>
<evidence type="ECO:0000313" key="3">
    <source>
        <dbReference type="Proteomes" id="UP000639772"/>
    </source>
</evidence>
<evidence type="ECO:0000256" key="1">
    <source>
        <dbReference type="SAM" id="Phobius"/>
    </source>
</evidence>
<accession>A0A835VA27</accession>
<reference evidence="2 3" key="1">
    <citation type="journal article" date="2020" name="Nat. Food">
        <title>A phased Vanilla planifolia genome enables genetic improvement of flavour and production.</title>
        <authorList>
            <person name="Hasing T."/>
            <person name="Tang H."/>
            <person name="Brym M."/>
            <person name="Khazi F."/>
            <person name="Huang T."/>
            <person name="Chambers A.H."/>
        </authorList>
    </citation>
    <scope>NUCLEOTIDE SEQUENCE [LARGE SCALE GENOMIC DNA]</scope>
    <source>
        <tissue evidence="2">Leaf</tissue>
    </source>
</reference>
<comment type="caution">
    <text evidence="2">The sequence shown here is derived from an EMBL/GenBank/DDBJ whole genome shotgun (WGS) entry which is preliminary data.</text>
</comment>
<proteinExistence type="predicted"/>
<feature type="transmembrane region" description="Helical" evidence="1">
    <location>
        <begin position="12"/>
        <end position="34"/>
    </location>
</feature>
<dbReference type="Proteomes" id="UP000639772">
    <property type="component" value="Chromosome 3"/>
</dbReference>
<dbReference type="AlphaFoldDB" id="A0A835VA27"/>
<keyword evidence="1" id="KW-0812">Transmembrane</keyword>
<organism evidence="2 3">
    <name type="scientific">Vanilla planifolia</name>
    <name type="common">Vanilla</name>
    <dbReference type="NCBI Taxonomy" id="51239"/>
    <lineage>
        <taxon>Eukaryota</taxon>
        <taxon>Viridiplantae</taxon>
        <taxon>Streptophyta</taxon>
        <taxon>Embryophyta</taxon>
        <taxon>Tracheophyta</taxon>
        <taxon>Spermatophyta</taxon>
        <taxon>Magnoliopsida</taxon>
        <taxon>Liliopsida</taxon>
        <taxon>Asparagales</taxon>
        <taxon>Orchidaceae</taxon>
        <taxon>Vanilloideae</taxon>
        <taxon>Vanilleae</taxon>
        <taxon>Vanilla</taxon>
    </lineage>
</organism>
<protein>
    <submittedName>
        <fullName evidence="2">Uncharacterized protein</fullName>
    </submittedName>
</protein>
<keyword evidence="1" id="KW-1133">Transmembrane helix</keyword>
<name>A0A835VA27_VANPL</name>
<evidence type="ECO:0000313" key="2">
    <source>
        <dbReference type="EMBL" id="KAG0491062.1"/>
    </source>
</evidence>
<gene>
    <name evidence="2" type="ORF">HPP92_007925</name>
</gene>
<keyword evidence="1" id="KW-0472">Membrane</keyword>